<feature type="transmembrane region" description="Helical" evidence="1">
    <location>
        <begin position="288"/>
        <end position="306"/>
    </location>
</feature>
<dbReference type="Gene3D" id="1.20.1250.20">
    <property type="entry name" value="MFS general substrate transporter like domains"/>
    <property type="match status" value="2"/>
</dbReference>
<proteinExistence type="predicted"/>
<dbReference type="SUPFAM" id="SSF103473">
    <property type="entry name" value="MFS general substrate transporter"/>
    <property type="match status" value="1"/>
</dbReference>
<keyword evidence="3" id="KW-1185">Reference proteome</keyword>
<comment type="caution">
    <text evidence="2">The sequence shown here is derived from an EMBL/GenBank/DDBJ whole genome shotgun (WGS) entry which is preliminary data.</text>
</comment>
<feature type="transmembrane region" description="Helical" evidence="1">
    <location>
        <begin position="152"/>
        <end position="172"/>
    </location>
</feature>
<feature type="transmembrane region" description="Helical" evidence="1">
    <location>
        <begin position="312"/>
        <end position="334"/>
    </location>
</feature>
<dbReference type="Proteomes" id="UP000054526">
    <property type="component" value="Unassembled WGS sequence"/>
</dbReference>
<feature type="transmembrane region" description="Helical" evidence="1">
    <location>
        <begin position="260"/>
        <end position="281"/>
    </location>
</feature>
<accession>A0ABR5A6D6</accession>
<reference evidence="2 3" key="1">
    <citation type="submission" date="2014-12" db="EMBL/GenBank/DDBJ databases">
        <title>Draft genome sequence of Cohnella kolymensis strain B-2846.</title>
        <authorList>
            <person name="Karlyshev A.V."/>
            <person name="Kudryashova E.B."/>
        </authorList>
    </citation>
    <scope>NUCLEOTIDE SEQUENCE [LARGE SCALE GENOMIC DNA]</scope>
    <source>
        <strain evidence="2 3">VKM B-2846</strain>
    </source>
</reference>
<keyword evidence="1" id="KW-0812">Transmembrane</keyword>
<gene>
    <name evidence="2" type="ORF">SD71_06015</name>
</gene>
<dbReference type="Pfam" id="PF13347">
    <property type="entry name" value="MFS_2"/>
    <property type="match status" value="1"/>
</dbReference>
<keyword evidence="1" id="KW-0472">Membrane</keyword>
<dbReference type="PANTHER" id="PTHR11328">
    <property type="entry name" value="MAJOR FACILITATOR SUPERFAMILY DOMAIN-CONTAINING PROTEIN"/>
    <property type="match status" value="1"/>
</dbReference>
<dbReference type="InterPro" id="IPR039672">
    <property type="entry name" value="MFS_2"/>
</dbReference>
<feature type="transmembrane region" description="Helical" evidence="1">
    <location>
        <begin position="79"/>
        <end position="97"/>
    </location>
</feature>
<dbReference type="PANTHER" id="PTHR11328:SF24">
    <property type="entry name" value="MAJOR FACILITATOR SUPERFAMILY (MFS) PROFILE DOMAIN-CONTAINING PROTEIN"/>
    <property type="match status" value="1"/>
</dbReference>
<name>A0ABR5A6D6_9BACL</name>
<evidence type="ECO:0000313" key="3">
    <source>
        <dbReference type="Proteomes" id="UP000054526"/>
    </source>
</evidence>
<feature type="transmembrane region" description="Helical" evidence="1">
    <location>
        <begin position="224"/>
        <end position="248"/>
    </location>
</feature>
<dbReference type="RefSeq" id="WP_041061000.1">
    <property type="nucleotide sequence ID" value="NZ_JXAL01000006.1"/>
</dbReference>
<protein>
    <submittedName>
        <fullName evidence="2">MFS transporter</fullName>
    </submittedName>
</protein>
<sequence>MKKTLLNSPMTYALGMLAMMIPVQAFSTYYSYYYIEKLGLGVGLATLARTIYLIWDAVNQPIFGYLSDRTRTRWGRRKPWIYSAMPFFILTFVMIFAVPEGMSGMSLFIWFLAALILYETVSTILWVNYGALFPELFRGDKVRAKASAIQQAFQIVALLIGSTLTAVLFKAFGFGNMALIYGLVFAVFMWMCMASVREKEDARKDEPLKLRDAFRETLKNRDFWIFNIANSFAQTVNGLLSSIIPFYAKYVLKIEESQVPILFASVFVSVIPLVALWFLIVRKFGGVTGWRLSLGFYALAVIPLWFGQDLNSGIIAGVITGFGLAGFLVTPAVLSGQIIDRDAERTGRRREGMYTAVAGFITRSSGLISALAFWVVGMIFGYVSGDNPGPNPEATFKYLISVVPCCLLVVSFVTSLFLKITPSADRKQDTGMPI</sequence>
<organism evidence="2 3">
    <name type="scientific">Cohnella kolymensis</name>
    <dbReference type="NCBI Taxonomy" id="1590652"/>
    <lineage>
        <taxon>Bacteria</taxon>
        <taxon>Bacillati</taxon>
        <taxon>Bacillota</taxon>
        <taxon>Bacilli</taxon>
        <taxon>Bacillales</taxon>
        <taxon>Paenibacillaceae</taxon>
        <taxon>Cohnella</taxon>
    </lineage>
</organism>
<feature type="transmembrane region" description="Helical" evidence="1">
    <location>
        <begin position="395"/>
        <end position="418"/>
    </location>
</feature>
<feature type="transmembrane region" description="Helical" evidence="1">
    <location>
        <begin position="38"/>
        <end position="58"/>
    </location>
</feature>
<keyword evidence="1" id="KW-1133">Transmembrane helix</keyword>
<feature type="transmembrane region" description="Helical" evidence="1">
    <location>
        <begin position="354"/>
        <end position="383"/>
    </location>
</feature>
<feature type="transmembrane region" description="Helical" evidence="1">
    <location>
        <begin position="109"/>
        <end position="131"/>
    </location>
</feature>
<feature type="transmembrane region" description="Helical" evidence="1">
    <location>
        <begin position="178"/>
        <end position="196"/>
    </location>
</feature>
<dbReference type="EMBL" id="JXAL01000006">
    <property type="protein sequence ID" value="KIL36583.1"/>
    <property type="molecule type" value="Genomic_DNA"/>
</dbReference>
<feature type="transmembrane region" description="Helical" evidence="1">
    <location>
        <begin position="12"/>
        <end position="32"/>
    </location>
</feature>
<evidence type="ECO:0000313" key="2">
    <source>
        <dbReference type="EMBL" id="KIL36583.1"/>
    </source>
</evidence>
<dbReference type="InterPro" id="IPR036259">
    <property type="entry name" value="MFS_trans_sf"/>
</dbReference>
<evidence type="ECO:0000256" key="1">
    <source>
        <dbReference type="SAM" id="Phobius"/>
    </source>
</evidence>